<gene>
    <name evidence="2" type="primary">LOC112693715</name>
</gene>
<protein>
    <submittedName>
        <fullName evidence="2">Uncharacterized protein LOC112693715</fullName>
    </submittedName>
</protein>
<dbReference type="AlphaFoldDB" id="A0A8B8GNW2"/>
<organism evidence="1 2">
    <name type="scientific">Sipha flava</name>
    <name type="common">yellow sugarcane aphid</name>
    <dbReference type="NCBI Taxonomy" id="143950"/>
    <lineage>
        <taxon>Eukaryota</taxon>
        <taxon>Metazoa</taxon>
        <taxon>Ecdysozoa</taxon>
        <taxon>Arthropoda</taxon>
        <taxon>Hexapoda</taxon>
        <taxon>Insecta</taxon>
        <taxon>Pterygota</taxon>
        <taxon>Neoptera</taxon>
        <taxon>Paraneoptera</taxon>
        <taxon>Hemiptera</taxon>
        <taxon>Sternorrhyncha</taxon>
        <taxon>Aphidomorpha</taxon>
        <taxon>Aphidoidea</taxon>
        <taxon>Aphididae</taxon>
        <taxon>Sipha</taxon>
    </lineage>
</organism>
<dbReference type="Proteomes" id="UP000694846">
    <property type="component" value="Unplaced"/>
</dbReference>
<dbReference type="GeneID" id="112693715"/>
<dbReference type="RefSeq" id="XP_025424690.1">
    <property type="nucleotide sequence ID" value="XM_025568905.1"/>
</dbReference>
<name>A0A8B8GNW2_9HEMI</name>
<dbReference type="OrthoDB" id="6596666at2759"/>
<keyword evidence="1" id="KW-1185">Reference proteome</keyword>
<reference evidence="2" key="1">
    <citation type="submission" date="2025-08" db="UniProtKB">
        <authorList>
            <consortium name="RefSeq"/>
        </authorList>
    </citation>
    <scope>IDENTIFICATION</scope>
    <source>
        <tissue evidence="2">Whole body</tissue>
    </source>
</reference>
<evidence type="ECO:0000313" key="1">
    <source>
        <dbReference type="Proteomes" id="UP000694846"/>
    </source>
</evidence>
<accession>A0A8B8GNW2</accession>
<evidence type="ECO:0000313" key="2">
    <source>
        <dbReference type="RefSeq" id="XP_025424690.1"/>
    </source>
</evidence>
<proteinExistence type="predicted"/>
<sequence length="172" mass="19416">MLHFDSNDAVSIKESQTLLNEISMEPNLTLIHSNYGFLPSTITKLESQGVSLTDSVSTVMFTKNKSEEVAGDVEMKVNTKFNQVLEKNDRVCNNIKNLNGESSSMNGLPEDLMGNDVTFYKYAPVTSTDVERSFSRYKTILAVNWRSFDVENIKKTLVVQCNNLSDKPKFRD</sequence>